<gene>
    <name evidence="1" type="ORF">pv_146</name>
</gene>
<name>W5S4N7_9VIRU</name>
<protein>
    <submittedName>
        <fullName evidence="1">Uncharacterized protein</fullName>
    </submittedName>
</protein>
<sequence>MDPSLSLPSLILALQSIENDDIETLTEILNRLPIETLSVESSDSLLAQMMNAASRSFRHEAGKAIFERWAKTYPPQQIDFFSTLFKNNLFNDDTFTFLAKTFQQTSYLTVMTDLCRDDSNENLVRTCKNVIQAYGEQPASIYDLIRVEADTSGNFVIYNFMVTKILPSRPYANKPDWVKDFRSDTSTPLPHSDDLNEQAQQILLREYSAETEIPDTETLIGYLTDGMAHAGISFTNIEEVRQTLRGILPNLSSSQTRDLLTESLGDRVDEVLRDGRLSTLQDNTTLFRILGPSNPILNSKAEDFLRGDDRMFLCALYDYDEEEEEIQPWFTGNCMVCMRRIAHYWYAVRVPKPQGGWAGCYCSWEHAREDVFNRETPDVAGIAILDVVEPRVIDVGIQDRIEDEFDASEQQS</sequence>
<dbReference type="OrthoDB" id="30457at10239"/>
<dbReference type="KEGG" id="vg:18266174"/>
<dbReference type="Proteomes" id="UP000202176">
    <property type="component" value="Segment"/>
</dbReference>
<evidence type="ECO:0000313" key="1">
    <source>
        <dbReference type="EMBL" id="AHH01713.1"/>
    </source>
</evidence>
<keyword evidence="2" id="KW-1185">Reference proteome</keyword>
<evidence type="ECO:0000313" key="2">
    <source>
        <dbReference type="Proteomes" id="UP000202176"/>
    </source>
</evidence>
<accession>W5S4N7</accession>
<dbReference type="RefSeq" id="YP_009001048.1">
    <property type="nucleotide sequence ID" value="NC_023423.1"/>
</dbReference>
<proteinExistence type="predicted"/>
<organism evidence="1 2">
    <name type="scientific">Pithovirus sibericum</name>
    <dbReference type="NCBI Taxonomy" id="1450746"/>
    <lineage>
        <taxon>Viruses</taxon>
        <taxon>Pithoviruses</taxon>
        <taxon>Orthopithovirinae</taxon>
        <taxon>Alphapithovirus</taxon>
        <taxon>Alphapithovirus sibericum</taxon>
    </lineage>
</organism>
<reference evidence="1 2" key="1">
    <citation type="journal article" date="2014" name="Proc. Natl. Acad. Sci. U.S.A.">
        <title>Thirty-thousand-year-old distant relative of giant icosahedral DNA viruses with a pandoravirus morphology.</title>
        <authorList>
            <person name="Legendre M."/>
            <person name="Bartoli J."/>
            <person name="Shmakova L."/>
            <person name="Jeudy S."/>
            <person name="Labadie K."/>
            <person name="Adrait A."/>
            <person name="Lescot M."/>
            <person name="Poirot O."/>
            <person name="Bertaux L."/>
            <person name="Bruley C."/>
            <person name="Coute Y."/>
            <person name="Rivkina E."/>
            <person name="Abergel C."/>
            <person name="Claverie J.M."/>
        </authorList>
    </citation>
    <scope>NUCLEOTIDE SEQUENCE [LARGE SCALE GENOMIC DNA]</scope>
    <source>
        <strain evidence="1">P1084-T</strain>
    </source>
</reference>
<dbReference type="GeneID" id="18266174"/>
<dbReference type="EMBL" id="KF740664">
    <property type="protein sequence ID" value="AHH01713.1"/>
    <property type="molecule type" value="Genomic_DNA"/>
</dbReference>